<feature type="transmembrane region" description="Helical" evidence="1">
    <location>
        <begin position="122"/>
        <end position="146"/>
    </location>
</feature>
<proteinExistence type="predicted"/>
<sequence length="148" mass="16592">MSILKKNTHQKTTYSGGASTEMMKVEQHSGIVSDTTSWLKMILLVLYIFLKYPIKYSILLSLLTVMVYLFAKGFEYMCKAFVKLGDFVNKMLNPGELNLIIFTIGVNPFTIFEAVVDLVIGVLYAAIGIMFLIGLGLMTLPFNIVFTL</sequence>
<feature type="transmembrane region" description="Helical" evidence="1">
    <location>
        <begin position="97"/>
        <end position="116"/>
    </location>
</feature>
<organism evidence="2">
    <name type="scientific">viral metagenome</name>
    <dbReference type="NCBI Taxonomy" id="1070528"/>
    <lineage>
        <taxon>unclassified sequences</taxon>
        <taxon>metagenomes</taxon>
        <taxon>organismal metagenomes</taxon>
    </lineage>
</organism>
<name>A0A6C0KK90_9ZZZZ</name>
<protein>
    <submittedName>
        <fullName evidence="2">Uncharacterized protein</fullName>
    </submittedName>
</protein>
<feature type="transmembrane region" description="Helical" evidence="1">
    <location>
        <begin position="56"/>
        <end position="76"/>
    </location>
</feature>
<reference evidence="2" key="1">
    <citation type="journal article" date="2020" name="Nature">
        <title>Giant virus diversity and host interactions through global metagenomics.</title>
        <authorList>
            <person name="Schulz F."/>
            <person name="Roux S."/>
            <person name="Paez-Espino D."/>
            <person name="Jungbluth S."/>
            <person name="Walsh D.A."/>
            <person name="Denef V.J."/>
            <person name="McMahon K.D."/>
            <person name="Konstantinidis K.T."/>
            <person name="Eloe-Fadrosh E.A."/>
            <person name="Kyrpides N.C."/>
            <person name="Woyke T."/>
        </authorList>
    </citation>
    <scope>NUCLEOTIDE SEQUENCE</scope>
    <source>
        <strain evidence="2">GVMAG-S-3300012919-55</strain>
    </source>
</reference>
<keyword evidence="1" id="KW-0472">Membrane</keyword>
<feature type="transmembrane region" description="Helical" evidence="1">
    <location>
        <begin position="31"/>
        <end position="50"/>
    </location>
</feature>
<accession>A0A6C0KK90</accession>
<dbReference type="EMBL" id="MN740916">
    <property type="protein sequence ID" value="QHU17581.1"/>
    <property type="molecule type" value="Genomic_DNA"/>
</dbReference>
<keyword evidence="1" id="KW-0812">Transmembrane</keyword>
<evidence type="ECO:0000313" key="2">
    <source>
        <dbReference type="EMBL" id="QHU17581.1"/>
    </source>
</evidence>
<evidence type="ECO:0000256" key="1">
    <source>
        <dbReference type="SAM" id="Phobius"/>
    </source>
</evidence>
<dbReference type="AlphaFoldDB" id="A0A6C0KK90"/>
<keyword evidence="1" id="KW-1133">Transmembrane helix</keyword>